<name>A0A0P1GW02_9RHOB</name>
<feature type="signal peptide" evidence="1">
    <location>
        <begin position="1"/>
        <end position="25"/>
    </location>
</feature>
<gene>
    <name evidence="2" type="ORF">TRN7648_02797</name>
</gene>
<dbReference type="OrthoDB" id="7869376at2"/>
<protein>
    <submittedName>
        <fullName evidence="2">Uncharacterized protein</fullName>
    </submittedName>
</protein>
<sequence length="272" mass="28726">MTLSQRFFFLVLVGAALATAQTLRAQTVNLNTGKIDFAQEAGARVDVTIVRGITRSDQLPAPLVAVRKRLSAKRYVRFADLRALADYGDGNAAFQLAKRIDYVARPQLAADAAHYYGMAAQSGRGGAIYGFIRAVDALDPASTSQARLTSLRKTLLLYAAAGSGPATEAMLRYYVAGAPFGDLGPDLDRLVVQTDSPAANAVALQLASQILHAGGGDAASLGTAKGYLDKVAGADSLRLRLIAENLLPLVNEQIAALPPQLSQDMPNQEVSQ</sequence>
<evidence type="ECO:0000256" key="1">
    <source>
        <dbReference type="SAM" id="SignalP"/>
    </source>
</evidence>
<organism evidence="2 3">
    <name type="scientific">Tropicibacter naphthalenivorans</name>
    <dbReference type="NCBI Taxonomy" id="441103"/>
    <lineage>
        <taxon>Bacteria</taxon>
        <taxon>Pseudomonadati</taxon>
        <taxon>Pseudomonadota</taxon>
        <taxon>Alphaproteobacteria</taxon>
        <taxon>Rhodobacterales</taxon>
        <taxon>Roseobacteraceae</taxon>
        <taxon>Tropicibacter</taxon>
    </lineage>
</organism>
<keyword evidence="3" id="KW-1185">Reference proteome</keyword>
<feature type="chain" id="PRO_5006063816" evidence="1">
    <location>
        <begin position="26"/>
        <end position="272"/>
    </location>
</feature>
<dbReference type="EMBL" id="CYSE01000005">
    <property type="protein sequence ID" value="CUH80077.1"/>
    <property type="molecule type" value="Genomic_DNA"/>
</dbReference>
<accession>A0A0P1GW02</accession>
<evidence type="ECO:0000313" key="3">
    <source>
        <dbReference type="Proteomes" id="UP000054935"/>
    </source>
</evidence>
<evidence type="ECO:0000313" key="2">
    <source>
        <dbReference type="EMBL" id="CUH80077.1"/>
    </source>
</evidence>
<keyword evidence="1" id="KW-0732">Signal</keyword>
<dbReference type="RefSeq" id="WP_058248295.1">
    <property type="nucleotide sequence ID" value="NZ_CYSE01000005.1"/>
</dbReference>
<reference evidence="2 3" key="1">
    <citation type="submission" date="2015-09" db="EMBL/GenBank/DDBJ databases">
        <authorList>
            <consortium name="Swine Surveillance"/>
        </authorList>
    </citation>
    <scope>NUCLEOTIDE SEQUENCE [LARGE SCALE GENOMIC DNA]</scope>
    <source>
        <strain evidence="2 3">CECT 7648</strain>
    </source>
</reference>
<dbReference type="Proteomes" id="UP000054935">
    <property type="component" value="Unassembled WGS sequence"/>
</dbReference>
<dbReference type="STRING" id="441103.TRN7648_02797"/>
<proteinExistence type="predicted"/>
<dbReference type="AlphaFoldDB" id="A0A0P1GW02"/>